<keyword evidence="3" id="KW-1185">Reference proteome</keyword>
<proteinExistence type="predicted"/>
<protein>
    <submittedName>
        <fullName evidence="2">Uncharacterized protein</fullName>
    </submittedName>
</protein>
<dbReference type="AlphaFoldDB" id="B9TQ59"/>
<organism evidence="2 3">
    <name type="scientific">Ricinus communis</name>
    <name type="common">Castor bean</name>
    <dbReference type="NCBI Taxonomy" id="3988"/>
    <lineage>
        <taxon>Eukaryota</taxon>
        <taxon>Viridiplantae</taxon>
        <taxon>Streptophyta</taxon>
        <taxon>Embryophyta</taxon>
        <taxon>Tracheophyta</taxon>
        <taxon>Spermatophyta</taxon>
        <taxon>Magnoliopsida</taxon>
        <taxon>eudicotyledons</taxon>
        <taxon>Gunneridae</taxon>
        <taxon>Pentapetalae</taxon>
        <taxon>rosids</taxon>
        <taxon>fabids</taxon>
        <taxon>Malpighiales</taxon>
        <taxon>Euphorbiaceae</taxon>
        <taxon>Acalyphoideae</taxon>
        <taxon>Acalypheae</taxon>
        <taxon>Ricinus</taxon>
    </lineage>
</organism>
<dbReference type="InParanoid" id="B9TQ59"/>
<dbReference type="EMBL" id="EQ998022">
    <property type="protein sequence ID" value="EEF22005.1"/>
    <property type="molecule type" value="Genomic_DNA"/>
</dbReference>
<reference evidence="3" key="1">
    <citation type="journal article" date="2010" name="Nat. Biotechnol.">
        <title>Draft genome sequence of the oilseed species Ricinus communis.</title>
        <authorList>
            <person name="Chan A.P."/>
            <person name="Crabtree J."/>
            <person name="Zhao Q."/>
            <person name="Lorenzi H."/>
            <person name="Orvis J."/>
            <person name="Puiu D."/>
            <person name="Melake-Berhan A."/>
            <person name="Jones K.M."/>
            <person name="Redman J."/>
            <person name="Chen G."/>
            <person name="Cahoon E.B."/>
            <person name="Gedil M."/>
            <person name="Stanke M."/>
            <person name="Haas B.J."/>
            <person name="Wortman J.R."/>
            <person name="Fraser-Liggett C.M."/>
            <person name="Ravel J."/>
            <person name="Rabinowicz P.D."/>
        </authorList>
    </citation>
    <scope>NUCLEOTIDE SEQUENCE [LARGE SCALE GENOMIC DNA]</scope>
    <source>
        <strain evidence="3">cv. Hale</strain>
    </source>
</reference>
<evidence type="ECO:0000256" key="1">
    <source>
        <dbReference type="SAM" id="MobiDB-lite"/>
    </source>
</evidence>
<feature type="region of interest" description="Disordered" evidence="1">
    <location>
        <begin position="144"/>
        <end position="163"/>
    </location>
</feature>
<name>B9TQ59_RICCO</name>
<evidence type="ECO:0000313" key="3">
    <source>
        <dbReference type="Proteomes" id="UP000008311"/>
    </source>
</evidence>
<sequence>MACIRFRHVAEAFVQRRPGQLVVGDRRQRRRAHEEALGAVHAVAEQRDAVGGAVRGHPVEVARVVQVDEVQLALGARRPGTIVVRVHTQEGVEAFQVFHEPGHVLARCVRQDDHVGTLGAHPWRRAPLPRDDDALRPRVLRATGAAHERTEGGNGRRRPFERCTHDPGLLDSINERTTCHSTGIVASSTLYIQCRTADGGWTGTGCRPAGFGAGA</sequence>
<dbReference type="Proteomes" id="UP000008311">
    <property type="component" value="Unassembled WGS sequence"/>
</dbReference>
<evidence type="ECO:0000313" key="2">
    <source>
        <dbReference type="EMBL" id="EEF22005.1"/>
    </source>
</evidence>
<feature type="non-terminal residue" evidence="2">
    <location>
        <position position="215"/>
    </location>
</feature>
<accession>B9TQ59</accession>
<gene>
    <name evidence="2" type="ORF">RCOM_1989010</name>
</gene>